<keyword evidence="2" id="KW-0663">Pyridoxal phosphate</keyword>
<feature type="compositionally biased region" description="Polar residues" evidence="3">
    <location>
        <begin position="71"/>
        <end position="96"/>
    </location>
</feature>
<name>A0A5C3EYL0_9BASI</name>
<feature type="region of interest" description="Disordered" evidence="3">
    <location>
        <begin position="68"/>
        <end position="108"/>
    </location>
</feature>
<accession>A0A5C3EYL0</accession>
<dbReference type="InterPro" id="IPR004839">
    <property type="entry name" value="Aminotransferase_I/II_large"/>
</dbReference>
<evidence type="ECO:0000256" key="3">
    <source>
        <dbReference type="SAM" id="MobiDB-lite"/>
    </source>
</evidence>
<comment type="similarity">
    <text evidence="1">Belongs to the class-I pyridoxal-phosphate-dependent aminotransferase family.</text>
</comment>
<dbReference type="GO" id="GO:0008483">
    <property type="term" value="F:transaminase activity"/>
    <property type="evidence" value="ECO:0007669"/>
    <property type="project" value="TreeGrafter"/>
</dbReference>
<dbReference type="InterPro" id="IPR015421">
    <property type="entry name" value="PyrdxlP-dep_Trfase_major"/>
</dbReference>
<organism evidence="5 6">
    <name type="scientific">Pseudozyma flocculosa</name>
    <dbReference type="NCBI Taxonomy" id="84751"/>
    <lineage>
        <taxon>Eukaryota</taxon>
        <taxon>Fungi</taxon>
        <taxon>Dikarya</taxon>
        <taxon>Basidiomycota</taxon>
        <taxon>Ustilaginomycotina</taxon>
        <taxon>Ustilaginomycetes</taxon>
        <taxon>Ustilaginales</taxon>
        <taxon>Ustilaginaceae</taxon>
        <taxon>Pseudozyma</taxon>
    </lineage>
</organism>
<dbReference type="GO" id="GO:0030170">
    <property type="term" value="F:pyridoxal phosphate binding"/>
    <property type="evidence" value="ECO:0007669"/>
    <property type="project" value="InterPro"/>
</dbReference>
<dbReference type="Gene3D" id="3.40.640.10">
    <property type="entry name" value="Type I PLP-dependent aspartate aminotransferase-like (Major domain)"/>
    <property type="match status" value="1"/>
</dbReference>
<dbReference type="PANTHER" id="PTHR43795">
    <property type="entry name" value="BIFUNCTIONAL ASPARTATE AMINOTRANSFERASE AND GLUTAMATE/ASPARTATE-PREPHENATE AMINOTRANSFERASE-RELATED"/>
    <property type="match status" value="1"/>
</dbReference>
<dbReference type="CDD" id="cd00609">
    <property type="entry name" value="AAT_like"/>
    <property type="match status" value="1"/>
</dbReference>
<sequence length="551" mass="59514">MACCATPSCFIPEVTSSLCFAVPSPCPGGSGSASGDATWRETPDSGASLSKAATDCLRTLRIHDGEGLDTVSATNSSNDQQGHASTSAAVVETSHQPAPLSRRGDSHASKHTPFWDTFDAMLSNPYCPETNPGGFINMGIANNSLMSAELLTYLRNHLDLEPIDLTYGSSLYGSTRLFRALCHHLNSAEFNPVHAVEPRHILTGPGAGPMLDQIAEHIADPGEGFLCAAPYYNGFDADFATRSQVRCVPVFSPDGDGTEPSSFAGPSALRGFASAYSSSQASGVPIRAVVVCNPHNPVGRCYDRAALVHYGRFAAERGLHLIFDEIYALSVFPTDDDAEPQRFISALAIDWQNEAGLHPGSVHIITSASKDWGMNGLRIGMLVSQHNPRLISAMKSTGKLYMVSSAADALFSHLLLDESFYKPFIALNRARLSWAYALARAWCRHHAIGYVASNAGHFVLIDLSPHLAVAAAGGRTEHEAEALLWRRILERQVCLTPASNYHHPTPGVFRMTFSLKRDEMLEGLARLEDALGLEHWTPPPPPSSPFVQQHK</sequence>
<dbReference type="Proteomes" id="UP000323386">
    <property type="component" value="Unassembled WGS sequence"/>
</dbReference>
<dbReference type="GO" id="GO:0006520">
    <property type="term" value="P:amino acid metabolic process"/>
    <property type="evidence" value="ECO:0007669"/>
    <property type="project" value="TreeGrafter"/>
</dbReference>
<proteinExistence type="inferred from homology"/>
<dbReference type="Gene3D" id="3.90.1150.10">
    <property type="entry name" value="Aspartate Aminotransferase, domain 1"/>
    <property type="match status" value="1"/>
</dbReference>
<dbReference type="InterPro" id="IPR050478">
    <property type="entry name" value="Ethylene_sulfur-biosynth"/>
</dbReference>
<dbReference type="InterPro" id="IPR015422">
    <property type="entry name" value="PyrdxlP-dep_Trfase_small"/>
</dbReference>
<evidence type="ECO:0000313" key="5">
    <source>
        <dbReference type="EMBL" id="SPO36855.1"/>
    </source>
</evidence>
<dbReference type="EMBL" id="OOIP01000005">
    <property type="protein sequence ID" value="SPO36855.1"/>
    <property type="molecule type" value="Genomic_DNA"/>
</dbReference>
<protein>
    <recommendedName>
        <fullName evidence="4">Aminotransferase class I/classII large domain-containing protein</fullName>
    </recommendedName>
</protein>
<evidence type="ECO:0000313" key="6">
    <source>
        <dbReference type="Proteomes" id="UP000323386"/>
    </source>
</evidence>
<dbReference type="SUPFAM" id="SSF53383">
    <property type="entry name" value="PLP-dependent transferases"/>
    <property type="match status" value="1"/>
</dbReference>
<dbReference type="Pfam" id="PF00155">
    <property type="entry name" value="Aminotran_1_2"/>
    <property type="match status" value="1"/>
</dbReference>
<evidence type="ECO:0000259" key="4">
    <source>
        <dbReference type="Pfam" id="PF00155"/>
    </source>
</evidence>
<dbReference type="InterPro" id="IPR004838">
    <property type="entry name" value="NHTrfase_class1_PyrdxlP-BS"/>
</dbReference>
<dbReference type="OrthoDB" id="7042322at2759"/>
<feature type="domain" description="Aminotransferase class I/classII large" evidence="4">
    <location>
        <begin position="173"/>
        <end position="526"/>
    </location>
</feature>
<gene>
    <name evidence="5" type="ORF">PSFLO_02326</name>
</gene>
<evidence type="ECO:0000256" key="2">
    <source>
        <dbReference type="ARBA" id="ARBA00022898"/>
    </source>
</evidence>
<evidence type="ECO:0000256" key="1">
    <source>
        <dbReference type="ARBA" id="ARBA00007441"/>
    </source>
</evidence>
<dbReference type="PANTHER" id="PTHR43795:SF39">
    <property type="entry name" value="AMINOTRANSFERASE CLASS I_CLASSII DOMAIN-CONTAINING PROTEIN"/>
    <property type="match status" value="1"/>
</dbReference>
<dbReference type="AlphaFoldDB" id="A0A5C3EYL0"/>
<dbReference type="PROSITE" id="PS00105">
    <property type="entry name" value="AA_TRANSFER_CLASS_1"/>
    <property type="match status" value="1"/>
</dbReference>
<reference evidence="5 6" key="1">
    <citation type="submission" date="2018-03" db="EMBL/GenBank/DDBJ databases">
        <authorList>
            <person name="Guldener U."/>
        </authorList>
    </citation>
    <scope>NUCLEOTIDE SEQUENCE [LARGE SCALE GENOMIC DNA]</scope>
    <source>
        <strain evidence="5 6">DAOM196992</strain>
    </source>
</reference>
<keyword evidence="6" id="KW-1185">Reference proteome</keyword>
<dbReference type="InterPro" id="IPR015424">
    <property type="entry name" value="PyrdxlP-dep_Trfase"/>
</dbReference>
<dbReference type="PRINTS" id="PR00753">
    <property type="entry name" value="ACCSYNTHASE"/>
</dbReference>